<dbReference type="AlphaFoldDB" id="A0A397UYE8"/>
<evidence type="ECO:0000313" key="2">
    <source>
        <dbReference type="EMBL" id="RIB14207.1"/>
    </source>
</evidence>
<sequence>MSRSGLQEDMTLNREGKTKQATPAERKNKRQSPYAPKKRIHTKNENALIFEVHSLENISTTDIVEAMVTKVGEDLIAVKPIFTKNKRSHLEVVFAYEDKQQFYAAEGIMIFKQTLQGYILIKIRQSFLSVQLRNMPMGRRDFISEQIREAFQDIGNISSIKPLAYKGTSVLTDQWVVIFKTTDDSDLASRIPRFRGHIKKEYQEYKAYKASVDAKRIQEQSPLALSIENPYNEEFKNIMLIDSPTADLATPSMKVDKEVKMEDQTASVAETSASSSEEIKVEINPYLSRLTSARKVQ</sequence>
<evidence type="ECO:0000313" key="3">
    <source>
        <dbReference type="Proteomes" id="UP000266673"/>
    </source>
</evidence>
<comment type="caution">
    <text evidence="2">The sequence shown here is derived from an EMBL/GenBank/DDBJ whole genome shotgun (WGS) entry which is preliminary data.</text>
</comment>
<keyword evidence="3" id="KW-1185">Reference proteome</keyword>
<evidence type="ECO:0000256" key="1">
    <source>
        <dbReference type="SAM" id="MobiDB-lite"/>
    </source>
</evidence>
<gene>
    <name evidence="2" type="ORF">C2G38_2195797</name>
</gene>
<protein>
    <submittedName>
        <fullName evidence="2">Uncharacterized protein</fullName>
    </submittedName>
</protein>
<dbReference type="OrthoDB" id="2437308at2759"/>
<name>A0A397UYE8_9GLOM</name>
<dbReference type="EMBL" id="QKWP01000853">
    <property type="protein sequence ID" value="RIB14207.1"/>
    <property type="molecule type" value="Genomic_DNA"/>
</dbReference>
<organism evidence="2 3">
    <name type="scientific">Gigaspora rosea</name>
    <dbReference type="NCBI Taxonomy" id="44941"/>
    <lineage>
        <taxon>Eukaryota</taxon>
        <taxon>Fungi</taxon>
        <taxon>Fungi incertae sedis</taxon>
        <taxon>Mucoromycota</taxon>
        <taxon>Glomeromycotina</taxon>
        <taxon>Glomeromycetes</taxon>
        <taxon>Diversisporales</taxon>
        <taxon>Gigasporaceae</taxon>
        <taxon>Gigaspora</taxon>
    </lineage>
</organism>
<reference evidence="2 3" key="1">
    <citation type="submission" date="2018-06" db="EMBL/GenBank/DDBJ databases">
        <title>Comparative genomics reveals the genomic features of Rhizophagus irregularis, R. cerebriforme, R. diaphanum and Gigaspora rosea, and their symbiotic lifestyle signature.</title>
        <authorList>
            <person name="Morin E."/>
            <person name="San Clemente H."/>
            <person name="Chen E.C.H."/>
            <person name="De La Providencia I."/>
            <person name="Hainaut M."/>
            <person name="Kuo A."/>
            <person name="Kohler A."/>
            <person name="Murat C."/>
            <person name="Tang N."/>
            <person name="Roy S."/>
            <person name="Loubradou J."/>
            <person name="Henrissat B."/>
            <person name="Grigoriev I.V."/>
            <person name="Corradi N."/>
            <person name="Roux C."/>
            <person name="Martin F.M."/>
        </authorList>
    </citation>
    <scope>NUCLEOTIDE SEQUENCE [LARGE SCALE GENOMIC DNA]</scope>
    <source>
        <strain evidence="2 3">DAOM 194757</strain>
    </source>
</reference>
<dbReference type="Proteomes" id="UP000266673">
    <property type="component" value="Unassembled WGS sequence"/>
</dbReference>
<accession>A0A397UYE8</accession>
<feature type="region of interest" description="Disordered" evidence="1">
    <location>
        <begin position="1"/>
        <end position="38"/>
    </location>
</feature>
<proteinExistence type="predicted"/>